<keyword evidence="16" id="KW-1185">Reference proteome</keyword>
<organism evidence="15 16">
    <name type="scientific">Mergibacter septicus</name>
    <dbReference type="NCBI Taxonomy" id="221402"/>
    <lineage>
        <taxon>Bacteria</taxon>
        <taxon>Pseudomonadati</taxon>
        <taxon>Pseudomonadota</taxon>
        <taxon>Gammaproteobacteria</taxon>
        <taxon>Pasteurellales</taxon>
        <taxon>Pasteurellaceae</taxon>
        <taxon>Mergibacter</taxon>
    </lineage>
</organism>
<comment type="function">
    <text evidence="8">Acts on ADP-mannose and ADP-glucose as well as ADP-ribose. Prevents glycogen biosynthesis. The reaction catalyzed by this enzyme is a limiting step of the gluconeogenic process.</text>
</comment>
<dbReference type="Gene3D" id="3.90.79.10">
    <property type="entry name" value="Nucleoside Triphosphate Pyrophosphohydrolase"/>
    <property type="match status" value="1"/>
</dbReference>
<dbReference type="GO" id="GO:0005829">
    <property type="term" value="C:cytosol"/>
    <property type="evidence" value="ECO:0007669"/>
    <property type="project" value="TreeGrafter"/>
</dbReference>
<evidence type="ECO:0000256" key="10">
    <source>
        <dbReference type="ARBA" id="ARBA00030308"/>
    </source>
</evidence>
<proteinExistence type="inferred from homology"/>
<dbReference type="RefSeq" id="WP_261920255.1">
    <property type="nucleotide sequence ID" value="NZ_CP022010.1"/>
</dbReference>
<sequence>MQKQFIQQYTQQDVEVIDRDIVFDGFYQMQSVKFRHRLFSGEMSDVVTRELLIKKSAAAVLAYDPKADSVVLIEQIRIGAVSSKSASSPWLLELIAGMIEDGEQAEDVAIRESREEAGITLRSLQHIISFWDSPGGMVERIHLFVGLLDSRHVGGVYGLAEEHEDIKVHIIPRKIAYHWLLEGKIDNAITIIGLQWLELNYPRLQQQWKKCD</sequence>
<evidence type="ECO:0000256" key="11">
    <source>
        <dbReference type="ARBA" id="ARBA00033056"/>
    </source>
</evidence>
<evidence type="ECO:0000256" key="5">
    <source>
        <dbReference type="ARBA" id="ARBA00022723"/>
    </source>
</evidence>
<evidence type="ECO:0000256" key="6">
    <source>
        <dbReference type="ARBA" id="ARBA00022801"/>
    </source>
</evidence>
<evidence type="ECO:0000256" key="7">
    <source>
        <dbReference type="ARBA" id="ARBA00022842"/>
    </source>
</evidence>
<dbReference type="InterPro" id="IPR015797">
    <property type="entry name" value="NUDIX_hydrolase-like_dom_sf"/>
</dbReference>
<keyword evidence="5 13" id="KW-0479">Metal-binding</keyword>
<gene>
    <name evidence="15" type="ORF">CEP48_07245</name>
</gene>
<dbReference type="Pfam" id="PF00293">
    <property type="entry name" value="NUDIX"/>
    <property type="match status" value="1"/>
</dbReference>
<dbReference type="EMBL" id="CP022011">
    <property type="protein sequence ID" value="QDJ15232.1"/>
    <property type="molecule type" value="Genomic_DNA"/>
</dbReference>
<keyword evidence="7 13" id="KW-0460">Magnesium</keyword>
<dbReference type="CDD" id="cd24155">
    <property type="entry name" value="NUDIX_ADPRase"/>
    <property type="match status" value="1"/>
</dbReference>
<evidence type="ECO:0000256" key="4">
    <source>
        <dbReference type="ARBA" id="ARBA00013297"/>
    </source>
</evidence>
<dbReference type="SUPFAM" id="SSF55811">
    <property type="entry name" value="Nudix"/>
    <property type="match status" value="1"/>
</dbReference>
<dbReference type="InterPro" id="IPR020084">
    <property type="entry name" value="NUDIX_hydrolase_CS"/>
</dbReference>
<feature type="binding site" evidence="13">
    <location>
        <position position="96"/>
    </location>
    <ligand>
        <name>Mg(2+)</name>
        <dbReference type="ChEBI" id="CHEBI:18420"/>
        <label>1</label>
    </ligand>
</feature>
<dbReference type="InterPro" id="IPR004385">
    <property type="entry name" value="NDP_pyrophosphatase"/>
</dbReference>
<evidence type="ECO:0000256" key="13">
    <source>
        <dbReference type="PIRSR" id="PIRSR604385-2"/>
    </source>
</evidence>
<feature type="short sequence motif" description="Nudix box" evidence="14">
    <location>
        <begin position="97"/>
        <end position="119"/>
    </location>
</feature>
<evidence type="ECO:0000313" key="15">
    <source>
        <dbReference type="EMBL" id="QDJ15232.1"/>
    </source>
</evidence>
<reference evidence="15" key="1">
    <citation type="submission" date="2017-06" db="EMBL/GenBank/DDBJ databases">
        <title>Genome sequencing of pathogenic and non-pathogenic strains within Bisgaard taxon 40.</title>
        <authorList>
            <person name="Ladner J.T."/>
            <person name="Lovett S.P."/>
            <person name="Koroleva G."/>
            <person name="Lorch J.M."/>
        </authorList>
    </citation>
    <scope>NUCLEOTIDE SEQUENCE</scope>
    <source>
        <strain evidence="15">27576-1-I1</strain>
    </source>
</reference>
<accession>A0A8E3MC10</accession>
<dbReference type="GO" id="GO:0019693">
    <property type="term" value="P:ribose phosphate metabolic process"/>
    <property type="evidence" value="ECO:0007669"/>
    <property type="project" value="TreeGrafter"/>
</dbReference>
<dbReference type="GO" id="GO:0019144">
    <property type="term" value="F:ADP-sugar diphosphatase activity"/>
    <property type="evidence" value="ECO:0007669"/>
    <property type="project" value="TreeGrafter"/>
</dbReference>
<dbReference type="AlphaFoldDB" id="A0A8E3MC10"/>
<dbReference type="GO" id="GO:0006753">
    <property type="term" value="P:nucleoside phosphate metabolic process"/>
    <property type="evidence" value="ECO:0007669"/>
    <property type="project" value="TreeGrafter"/>
</dbReference>
<dbReference type="NCBIfam" id="NF008003">
    <property type="entry name" value="PRK10729.1"/>
    <property type="match status" value="1"/>
</dbReference>
<evidence type="ECO:0000313" key="16">
    <source>
        <dbReference type="Proteomes" id="UP000955338"/>
    </source>
</evidence>
<dbReference type="EC" id="3.6.1.13" evidence="3"/>
<protein>
    <recommendedName>
        <fullName evidence="4">ADP-ribose pyrophosphatase</fullName>
        <ecNumber evidence="3">3.6.1.13</ecNumber>
    </recommendedName>
    <alternativeName>
        <fullName evidence="9">ADP-ribose diphosphatase</fullName>
    </alternativeName>
    <alternativeName>
        <fullName evidence="11">ADP-ribose phosphohydrolase</fullName>
    </alternativeName>
    <alternativeName>
        <fullName evidence="10">Adenosine diphosphoribose pyrophosphatase</fullName>
    </alternativeName>
</protein>
<comment type="similarity">
    <text evidence="2">Belongs to the Nudix hydrolase family. NudF subfamily.</text>
</comment>
<dbReference type="PANTHER" id="PTHR11839">
    <property type="entry name" value="UDP/ADP-SUGAR PYROPHOSPHATASE"/>
    <property type="match status" value="1"/>
</dbReference>
<dbReference type="PANTHER" id="PTHR11839:SF5">
    <property type="entry name" value="ADP-RIBOSE PYROPHOSPHATASE"/>
    <property type="match status" value="1"/>
</dbReference>
<evidence type="ECO:0000256" key="14">
    <source>
        <dbReference type="PIRSR" id="PIRSR604385-3"/>
    </source>
</evidence>
<dbReference type="Proteomes" id="UP000955338">
    <property type="component" value="Chromosome"/>
</dbReference>
<dbReference type="NCBIfam" id="TIGR00052">
    <property type="entry name" value="nudix-type nucleoside diphosphatase, YffH/AdpP family"/>
    <property type="match status" value="1"/>
</dbReference>
<dbReference type="PROSITE" id="PS51462">
    <property type="entry name" value="NUDIX"/>
    <property type="match status" value="1"/>
</dbReference>
<dbReference type="GO" id="GO:0047631">
    <property type="term" value="F:ADP-ribose diphosphatase activity"/>
    <property type="evidence" value="ECO:0007669"/>
    <property type="project" value="UniProtKB-EC"/>
</dbReference>
<evidence type="ECO:0000256" key="1">
    <source>
        <dbReference type="ARBA" id="ARBA00001946"/>
    </source>
</evidence>
<evidence type="ECO:0000256" key="2">
    <source>
        <dbReference type="ARBA" id="ARBA00007482"/>
    </source>
</evidence>
<feature type="binding site" evidence="13">
    <location>
        <position position="164"/>
    </location>
    <ligand>
        <name>Mg(2+)</name>
        <dbReference type="ChEBI" id="CHEBI:18420"/>
        <label>1</label>
    </ligand>
</feature>
<evidence type="ECO:0000256" key="8">
    <source>
        <dbReference type="ARBA" id="ARBA00025164"/>
    </source>
</evidence>
<evidence type="ECO:0000256" key="3">
    <source>
        <dbReference type="ARBA" id="ARBA00012453"/>
    </source>
</evidence>
<dbReference type="GO" id="GO:0046872">
    <property type="term" value="F:metal ion binding"/>
    <property type="evidence" value="ECO:0007669"/>
    <property type="project" value="UniProtKB-KW"/>
</dbReference>
<feature type="binding site" evidence="13">
    <location>
        <position position="116"/>
    </location>
    <ligand>
        <name>Mg(2+)</name>
        <dbReference type="ChEBI" id="CHEBI:18420"/>
        <label>1</label>
    </ligand>
</feature>
<evidence type="ECO:0000256" key="9">
    <source>
        <dbReference type="ARBA" id="ARBA00030162"/>
    </source>
</evidence>
<keyword evidence="6" id="KW-0378">Hydrolase</keyword>
<dbReference type="InterPro" id="IPR000086">
    <property type="entry name" value="NUDIX_hydrolase_dom"/>
</dbReference>
<comment type="catalytic activity">
    <reaction evidence="12">
        <text>ADP-D-ribose + H2O = D-ribose 5-phosphate + AMP + 2 H(+)</text>
        <dbReference type="Rhea" id="RHEA:10412"/>
        <dbReference type="ChEBI" id="CHEBI:15377"/>
        <dbReference type="ChEBI" id="CHEBI:15378"/>
        <dbReference type="ChEBI" id="CHEBI:57967"/>
        <dbReference type="ChEBI" id="CHEBI:78346"/>
        <dbReference type="ChEBI" id="CHEBI:456215"/>
        <dbReference type="EC" id="3.6.1.13"/>
    </reaction>
</comment>
<evidence type="ECO:0000256" key="12">
    <source>
        <dbReference type="ARBA" id="ARBA00049546"/>
    </source>
</evidence>
<feature type="binding site" evidence="13">
    <location>
        <position position="112"/>
    </location>
    <ligand>
        <name>Mg(2+)</name>
        <dbReference type="ChEBI" id="CHEBI:18420"/>
        <label>1</label>
    </ligand>
</feature>
<dbReference type="PROSITE" id="PS00893">
    <property type="entry name" value="NUDIX_BOX"/>
    <property type="match status" value="1"/>
</dbReference>
<comment type="cofactor">
    <cofactor evidence="1 13">
        <name>Mg(2+)</name>
        <dbReference type="ChEBI" id="CHEBI:18420"/>
    </cofactor>
</comment>
<name>A0A8E3MC10_9PAST</name>